<comment type="caution">
    <text evidence="4">The sequence shown here is derived from an EMBL/GenBank/DDBJ whole genome shotgun (WGS) entry which is preliminary data.</text>
</comment>
<dbReference type="PANTHER" id="PTHR10759">
    <property type="entry name" value="60S RIBOSOMAL PROTEIN L34"/>
    <property type="match status" value="1"/>
</dbReference>
<name>A0A2G2ZHR4_CAPAN</name>
<keyword evidence="3" id="KW-0687">Ribonucleoprotein</keyword>
<keyword evidence="2 4" id="KW-0689">Ribosomal protein</keyword>
<dbReference type="InterPro" id="IPR008195">
    <property type="entry name" value="Ribosomal_eL34"/>
</dbReference>
<dbReference type="GO" id="GO:0042254">
    <property type="term" value="P:ribosome biogenesis"/>
    <property type="evidence" value="ECO:0000318"/>
    <property type="project" value="GO_Central"/>
</dbReference>
<dbReference type="Gene3D" id="6.20.340.10">
    <property type="match status" value="1"/>
</dbReference>
<proteinExistence type="inferred from homology"/>
<dbReference type="GO" id="GO:0003735">
    <property type="term" value="F:structural constituent of ribosome"/>
    <property type="evidence" value="ECO:0000318"/>
    <property type="project" value="GO_Central"/>
</dbReference>
<dbReference type="InterPro" id="IPR038562">
    <property type="entry name" value="Ribosomal_eL34_C_sf"/>
</dbReference>
<gene>
    <name evidence="4" type="ORF">T459_14538</name>
</gene>
<evidence type="ECO:0000313" key="4">
    <source>
        <dbReference type="EMBL" id="PHT81523.1"/>
    </source>
</evidence>
<keyword evidence="5" id="KW-1185">Reference proteome</keyword>
<dbReference type="AlphaFoldDB" id="A0A2G2ZHR4"/>
<organism evidence="4 5">
    <name type="scientific">Capsicum annuum</name>
    <name type="common">Capsicum pepper</name>
    <dbReference type="NCBI Taxonomy" id="4072"/>
    <lineage>
        <taxon>Eukaryota</taxon>
        <taxon>Viridiplantae</taxon>
        <taxon>Streptophyta</taxon>
        <taxon>Embryophyta</taxon>
        <taxon>Tracheophyta</taxon>
        <taxon>Spermatophyta</taxon>
        <taxon>Magnoliopsida</taxon>
        <taxon>eudicotyledons</taxon>
        <taxon>Gunneridae</taxon>
        <taxon>Pentapetalae</taxon>
        <taxon>asterids</taxon>
        <taxon>lamiids</taxon>
        <taxon>Solanales</taxon>
        <taxon>Solanaceae</taxon>
        <taxon>Solanoideae</taxon>
        <taxon>Capsiceae</taxon>
        <taxon>Capsicum</taxon>
    </lineage>
</organism>
<dbReference type="GO" id="GO:0022625">
    <property type="term" value="C:cytosolic large ribosomal subunit"/>
    <property type="evidence" value="ECO:0000318"/>
    <property type="project" value="GO_Central"/>
</dbReference>
<dbReference type="STRING" id="4072.A0A2G2ZHR4"/>
<evidence type="ECO:0000256" key="1">
    <source>
        <dbReference type="ARBA" id="ARBA00009875"/>
    </source>
</evidence>
<evidence type="ECO:0000256" key="2">
    <source>
        <dbReference type="ARBA" id="ARBA00022980"/>
    </source>
</evidence>
<evidence type="ECO:0000313" key="5">
    <source>
        <dbReference type="Proteomes" id="UP000222542"/>
    </source>
</evidence>
<accession>A0A2G2ZHR4</accession>
<protein>
    <submittedName>
        <fullName evidence="4">60S ribosomal protein L34</fullName>
    </submittedName>
</protein>
<reference evidence="4 5" key="1">
    <citation type="journal article" date="2014" name="Nat. Genet.">
        <title>Genome sequence of the hot pepper provides insights into the evolution of pungency in Capsicum species.</title>
        <authorList>
            <person name="Kim S."/>
            <person name="Park M."/>
            <person name="Yeom S.I."/>
            <person name="Kim Y.M."/>
            <person name="Lee J.M."/>
            <person name="Lee H.A."/>
            <person name="Seo E."/>
            <person name="Choi J."/>
            <person name="Cheong K."/>
            <person name="Kim K.T."/>
            <person name="Jung K."/>
            <person name="Lee G.W."/>
            <person name="Oh S.K."/>
            <person name="Bae C."/>
            <person name="Kim S.B."/>
            <person name="Lee H.Y."/>
            <person name="Kim S.Y."/>
            <person name="Kim M.S."/>
            <person name="Kang B.C."/>
            <person name="Jo Y.D."/>
            <person name="Yang H.B."/>
            <person name="Jeong H.J."/>
            <person name="Kang W.H."/>
            <person name="Kwon J.K."/>
            <person name="Shin C."/>
            <person name="Lim J.Y."/>
            <person name="Park J.H."/>
            <person name="Huh J.H."/>
            <person name="Kim J.S."/>
            <person name="Kim B.D."/>
            <person name="Cohen O."/>
            <person name="Paran I."/>
            <person name="Suh M.C."/>
            <person name="Lee S.B."/>
            <person name="Kim Y.K."/>
            <person name="Shin Y."/>
            <person name="Noh S.J."/>
            <person name="Park J."/>
            <person name="Seo Y.S."/>
            <person name="Kwon S.Y."/>
            <person name="Kim H.A."/>
            <person name="Park J.M."/>
            <person name="Kim H.J."/>
            <person name="Choi S.B."/>
            <person name="Bosland P.W."/>
            <person name="Reeves G."/>
            <person name="Jo S.H."/>
            <person name="Lee B.W."/>
            <person name="Cho H.T."/>
            <person name="Choi H.S."/>
            <person name="Lee M.S."/>
            <person name="Yu Y."/>
            <person name="Do Choi Y."/>
            <person name="Park B.S."/>
            <person name="van Deynze A."/>
            <person name="Ashrafi H."/>
            <person name="Hill T."/>
            <person name="Kim W.T."/>
            <person name="Pai H.S."/>
            <person name="Ahn H.K."/>
            <person name="Yeam I."/>
            <person name="Giovannoni J.J."/>
            <person name="Rose J.K."/>
            <person name="Sorensen I."/>
            <person name="Lee S.J."/>
            <person name="Kim R.W."/>
            <person name="Choi I.Y."/>
            <person name="Choi B.S."/>
            <person name="Lim J.S."/>
            <person name="Lee Y.H."/>
            <person name="Choi D."/>
        </authorList>
    </citation>
    <scope>NUCLEOTIDE SEQUENCE [LARGE SCALE GENOMIC DNA]</scope>
    <source>
        <strain evidence="5">cv. CM334</strain>
    </source>
</reference>
<evidence type="ECO:0000256" key="3">
    <source>
        <dbReference type="ARBA" id="ARBA00023274"/>
    </source>
</evidence>
<dbReference type="EMBL" id="AYRZ02000005">
    <property type="protein sequence ID" value="PHT81523.1"/>
    <property type="molecule type" value="Genomic_DNA"/>
</dbReference>
<sequence length="229" mass="26397">MVIYYFSHSSSITLKHDKGTEQIYWAFNKVKIKQPYELTSFLKLDLEAKEGLLTKPEHRNLGTWTLLPGGCPYQLKYLENFALALIRSPENLKFQKLKSFPDQVGDITKSEPEVQPEAGKVETLDRESKIEPAEEKSEQQATIVDIVETFEAVEKKEQVHLEASEQQKAKEIPHLRPAEYKRSRLPRNRKVNRAYGGMLSGSDIRERFEVSMNYSMLVAYLSPDVNDFV</sequence>
<reference evidence="4 5" key="2">
    <citation type="journal article" date="2017" name="Genome Biol.">
        <title>New reference genome sequences of hot pepper reveal the massive evolution of plant disease-resistance genes by retroduplication.</title>
        <authorList>
            <person name="Kim S."/>
            <person name="Park J."/>
            <person name="Yeom S.I."/>
            <person name="Kim Y.M."/>
            <person name="Seo E."/>
            <person name="Kim K.T."/>
            <person name="Kim M.S."/>
            <person name="Lee J.M."/>
            <person name="Cheong K."/>
            <person name="Shin H.S."/>
            <person name="Kim S.B."/>
            <person name="Han K."/>
            <person name="Lee J."/>
            <person name="Park M."/>
            <person name="Lee H.A."/>
            <person name="Lee H.Y."/>
            <person name="Lee Y."/>
            <person name="Oh S."/>
            <person name="Lee J.H."/>
            <person name="Choi E."/>
            <person name="Choi E."/>
            <person name="Lee S.E."/>
            <person name="Jeon J."/>
            <person name="Kim H."/>
            <person name="Choi G."/>
            <person name="Song H."/>
            <person name="Lee J."/>
            <person name="Lee S.C."/>
            <person name="Kwon J.K."/>
            <person name="Lee H.Y."/>
            <person name="Koo N."/>
            <person name="Hong Y."/>
            <person name="Kim R.W."/>
            <person name="Kang W.H."/>
            <person name="Huh J.H."/>
            <person name="Kang B.C."/>
            <person name="Yang T.J."/>
            <person name="Lee Y.H."/>
            <person name="Bennetzen J.L."/>
            <person name="Choi D."/>
        </authorList>
    </citation>
    <scope>NUCLEOTIDE SEQUENCE [LARGE SCALE GENOMIC DNA]</scope>
    <source>
        <strain evidence="5">cv. CM334</strain>
    </source>
</reference>
<dbReference type="Gramene" id="PHT81523">
    <property type="protein sequence ID" value="PHT81523"/>
    <property type="gene ID" value="T459_14538"/>
</dbReference>
<dbReference type="GO" id="GO:0006412">
    <property type="term" value="P:translation"/>
    <property type="evidence" value="ECO:0007669"/>
    <property type="project" value="InterPro"/>
</dbReference>
<comment type="similarity">
    <text evidence="1">Belongs to the eukaryotic ribosomal protein eL34 family.</text>
</comment>
<dbReference type="Pfam" id="PF01199">
    <property type="entry name" value="Ribosomal_L34e"/>
    <property type="match status" value="1"/>
</dbReference>
<dbReference type="Proteomes" id="UP000222542">
    <property type="component" value="Unassembled WGS sequence"/>
</dbReference>